<organism evidence="4">
    <name type="scientific">Telmatobacter sp. DSM 110680</name>
    <dbReference type="NCBI Taxonomy" id="3036704"/>
    <lineage>
        <taxon>Bacteria</taxon>
        <taxon>Pseudomonadati</taxon>
        <taxon>Acidobacteriota</taxon>
        <taxon>Terriglobia</taxon>
        <taxon>Terriglobales</taxon>
        <taxon>Acidobacteriaceae</taxon>
        <taxon>Telmatobacter</taxon>
    </lineage>
</organism>
<proteinExistence type="predicted"/>
<gene>
    <name evidence="4" type="ORF">P8935_21760</name>
</gene>
<protein>
    <submittedName>
        <fullName evidence="4">TetR/AcrR family transcriptional regulator</fullName>
    </submittedName>
</protein>
<evidence type="ECO:0000256" key="2">
    <source>
        <dbReference type="PROSITE-ProRule" id="PRU00335"/>
    </source>
</evidence>
<evidence type="ECO:0000259" key="3">
    <source>
        <dbReference type="PROSITE" id="PS50977"/>
    </source>
</evidence>
<feature type="domain" description="HTH tetR-type" evidence="3">
    <location>
        <begin position="5"/>
        <end position="65"/>
    </location>
</feature>
<dbReference type="PRINTS" id="PR00455">
    <property type="entry name" value="HTHTETR"/>
</dbReference>
<dbReference type="EMBL" id="CP121196">
    <property type="protein sequence ID" value="XBH17180.1"/>
    <property type="molecule type" value="Genomic_DNA"/>
</dbReference>
<dbReference type="InterPro" id="IPR009057">
    <property type="entry name" value="Homeodomain-like_sf"/>
</dbReference>
<dbReference type="RefSeq" id="WP_348262411.1">
    <property type="nucleotide sequence ID" value="NZ_CP121196.1"/>
</dbReference>
<dbReference type="AlphaFoldDB" id="A0AAU7DJC4"/>
<dbReference type="Pfam" id="PF00440">
    <property type="entry name" value="TetR_N"/>
    <property type="match status" value="1"/>
</dbReference>
<feature type="DNA-binding region" description="H-T-H motif" evidence="2">
    <location>
        <begin position="28"/>
        <end position="47"/>
    </location>
</feature>
<reference evidence="4" key="1">
    <citation type="submission" date="2023-03" db="EMBL/GenBank/DDBJ databases">
        <title>Edaphobacter sp.</title>
        <authorList>
            <person name="Huber K.J."/>
            <person name="Papendorf J."/>
            <person name="Pilke C."/>
            <person name="Bunk B."/>
            <person name="Sproeer C."/>
            <person name="Pester M."/>
        </authorList>
    </citation>
    <scope>NUCLEOTIDE SEQUENCE</scope>
    <source>
        <strain evidence="4">DSM 110680</strain>
    </source>
</reference>
<sequence length="215" mass="23760">MPKKSDVPERIIRAAVALFSRQGYHGTSTRDIARLADVSEVTVYRYFEHKEDIFWSALASCFTTIKPRLSLLNPSPGLDSPEIILPRVLSLLIDAATFSPDMVRMIAVAFVEVRGRAEEACREHLGPLFTAITRYLETNIERGKIRNLNPAIMTAGIALTVFAQPELSTFIEGCRLSKLDSRQAVEAYTAFWLGALVPVAQERSSSATSEEALSA</sequence>
<dbReference type="GO" id="GO:0003700">
    <property type="term" value="F:DNA-binding transcription factor activity"/>
    <property type="evidence" value="ECO:0007669"/>
    <property type="project" value="TreeGrafter"/>
</dbReference>
<keyword evidence="1 2" id="KW-0238">DNA-binding</keyword>
<dbReference type="InterPro" id="IPR050109">
    <property type="entry name" value="HTH-type_TetR-like_transc_reg"/>
</dbReference>
<dbReference type="GO" id="GO:0000976">
    <property type="term" value="F:transcription cis-regulatory region binding"/>
    <property type="evidence" value="ECO:0007669"/>
    <property type="project" value="TreeGrafter"/>
</dbReference>
<name>A0AAU7DJC4_9BACT</name>
<dbReference type="SUPFAM" id="SSF48498">
    <property type="entry name" value="Tetracyclin repressor-like, C-terminal domain"/>
    <property type="match status" value="1"/>
</dbReference>
<dbReference type="PROSITE" id="PS50977">
    <property type="entry name" value="HTH_TETR_2"/>
    <property type="match status" value="1"/>
</dbReference>
<dbReference type="PANTHER" id="PTHR30055:SF223">
    <property type="entry name" value="HTH-TYPE TRANSCRIPTIONAL REGULATOR UIDR"/>
    <property type="match status" value="1"/>
</dbReference>
<dbReference type="Gene3D" id="1.10.357.10">
    <property type="entry name" value="Tetracycline Repressor, domain 2"/>
    <property type="match status" value="1"/>
</dbReference>
<accession>A0AAU7DJC4</accession>
<dbReference type="SUPFAM" id="SSF46689">
    <property type="entry name" value="Homeodomain-like"/>
    <property type="match status" value="1"/>
</dbReference>
<dbReference type="InterPro" id="IPR036271">
    <property type="entry name" value="Tet_transcr_reg_TetR-rel_C_sf"/>
</dbReference>
<evidence type="ECO:0000313" key="4">
    <source>
        <dbReference type="EMBL" id="XBH17180.1"/>
    </source>
</evidence>
<dbReference type="InterPro" id="IPR001647">
    <property type="entry name" value="HTH_TetR"/>
</dbReference>
<evidence type="ECO:0000256" key="1">
    <source>
        <dbReference type="ARBA" id="ARBA00023125"/>
    </source>
</evidence>
<dbReference type="PANTHER" id="PTHR30055">
    <property type="entry name" value="HTH-TYPE TRANSCRIPTIONAL REGULATOR RUTR"/>
    <property type="match status" value="1"/>
</dbReference>